<dbReference type="AlphaFoldDB" id="A0A2P4QB96"/>
<dbReference type="EMBL" id="AUPC02000066">
    <property type="protein sequence ID" value="POG74909.1"/>
    <property type="molecule type" value="Genomic_DNA"/>
</dbReference>
<keyword evidence="3" id="KW-0964">Secreted</keyword>
<reference evidence="5 6" key="1">
    <citation type="journal article" date="2013" name="Proc. Natl. Acad. Sci. U.S.A.">
        <title>Genome of an arbuscular mycorrhizal fungus provides insight into the oldest plant symbiosis.</title>
        <authorList>
            <person name="Tisserant E."/>
            <person name="Malbreil M."/>
            <person name="Kuo A."/>
            <person name="Kohler A."/>
            <person name="Symeonidi A."/>
            <person name="Balestrini R."/>
            <person name="Charron P."/>
            <person name="Duensing N."/>
            <person name="Frei Dit Frey N."/>
            <person name="Gianinazzi-Pearson V."/>
            <person name="Gilbert L.B."/>
            <person name="Handa Y."/>
            <person name="Herr J.R."/>
            <person name="Hijri M."/>
            <person name="Koul R."/>
            <person name="Kawaguchi M."/>
            <person name="Krajinski F."/>
            <person name="Lammers P.J."/>
            <person name="Masclaux F.G."/>
            <person name="Murat C."/>
            <person name="Morin E."/>
            <person name="Ndikumana S."/>
            <person name="Pagni M."/>
            <person name="Petitpierre D."/>
            <person name="Requena N."/>
            <person name="Rosikiewicz P."/>
            <person name="Riley R."/>
            <person name="Saito K."/>
            <person name="San Clemente H."/>
            <person name="Shapiro H."/>
            <person name="van Tuinen D."/>
            <person name="Becard G."/>
            <person name="Bonfante P."/>
            <person name="Paszkowski U."/>
            <person name="Shachar-Hill Y.Y."/>
            <person name="Tuskan G.A."/>
            <person name="Young P.W."/>
            <person name="Sanders I.R."/>
            <person name="Henrissat B."/>
            <person name="Rensing S.A."/>
            <person name="Grigoriev I.V."/>
            <person name="Corradi N."/>
            <person name="Roux C."/>
            <person name="Martin F."/>
        </authorList>
    </citation>
    <scope>NUCLEOTIDE SEQUENCE [LARGE SCALE GENOMIC DNA]</scope>
    <source>
        <strain evidence="5 6">DAOM 197198</strain>
    </source>
</reference>
<dbReference type="InterPro" id="IPR045379">
    <property type="entry name" value="Crinkler_N"/>
</dbReference>
<keyword evidence="6" id="KW-1185">Reference proteome</keyword>
<evidence type="ECO:0000259" key="4">
    <source>
        <dbReference type="Pfam" id="PF20147"/>
    </source>
</evidence>
<evidence type="ECO:0000256" key="3">
    <source>
        <dbReference type="ARBA" id="ARBA00022525"/>
    </source>
</evidence>
<dbReference type="VEuPathDB" id="FungiDB:RhiirFUN_021791"/>
<organism evidence="5 6">
    <name type="scientific">Rhizophagus irregularis (strain DAOM 181602 / DAOM 197198 / MUCL 43194)</name>
    <name type="common">Arbuscular mycorrhizal fungus</name>
    <name type="synonym">Glomus intraradices</name>
    <dbReference type="NCBI Taxonomy" id="747089"/>
    <lineage>
        <taxon>Eukaryota</taxon>
        <taxon>Fungi</taxon>
        <taxon>Fungi incertae sedis</taxon>
        <taxon>Mucoromycota</taxon>
        <taxon>Glomeromycotina</taxon>
        <taxon>Glomeromycetes</taxon>
        <taxon>Glomerales</taxon>
        <taxon>Glomeraceae</taxon>
        <taxon>Rhizophagus</taxon>
    </lineage>
</organism>
<reference evidence="5 6" key="2">
    <citation type="journal article" date="2018" name="New Phytol.">
        <title>High intraspecific genome diversity in the model arbuscular mycorrhizal symbiont Rhizophagus irregularis.</title>
        <authorList>
            <person name="Chen E.C.H."/>
            <person name="Morin E."/>
            <person name="Beaudet D."/>
            <person name="Noel J."/>
            <person name="Yildirir G."/>
            <person name="Ndikumana S."/>
            <person name="Charron P."/>
            <person name="St-Onge C."/>
            <person name="Giorgi J."/>
            <person name="Kruger M."/>
            <person name="Marton T."/>
            <person name="Ropars J."/>
            <person name="Grigoriev I.V."/>
            <person name="Hainaut M."/>
            <person name="Henrissat B."/>
            <person name="Roux C."/>
            <person name="Martin F."/>
            <person name="Corradi N."/>
        </authorList>
    </citation>
    <scope>NUCLEOTIDE SEQUENCE [LARGE SCALE GENOMIC DNA]</scope>
    <source>
        <strain evidence="5 6">DAOM 197198</strain>
    </source>
</reference>
<dbReference type="VEuPathDB" id="FungiDB:RhiirFUN_018977"/>
<evidence type="ECO:0000313" key="6">
    <source>
        <dbReference type="Proteomes" id="UP000018888"/>
    </source>
</evidence>
<dbReference type="Proteomes" id="UP000018888">
    <property type="component" value="Unassembled WGS sequence"/>
</dbReference>
<comment type="subcellular location">
    <subcellularLocation>
        <location evidence="1">Host cell</location>
    </subcellularLocation>
    <subcellularLocation>
        <location evidence="2">Secreted</location>
    </subcellularLocation>
</comment>
<dbReference type="GO" id="GO:0043657">
    <property type="term" value="C:host cell"/>
    <property type="evidence" value="ECO:0007669"/>
    <property type="project" value="UniProtKB-SubCell"/>
</dbReference>
<evidence type="ECO:0000256" key="1">
    <source>
        <dbReference type="ARBA" id="ARBA00004340"/>
    </source>
</evidence>
<evidence type="ECO:0000256" key="2">
    <source>
        <dbReference type="ARBA" id="ARBA00004613"/>
    </source>
</evidence>
<feature type="domain" description="Crinkler effector protein N-terminal" evidence="4">
    <location>
        <begin position="41"/>
        <end position="151"/>
    </location>
</feature>
<sequence length="156" mass="17836">MRLSGRSPCEKQDIKHVGVCGSSANFPQKFTCKCFAKMPSIRLNCFLRGGTVNNIFDVEIDNNLSVGALKDQIRNVRQDLRQENFDLYEVNFFQPNFSIVSSVNSIAIRQGVFMVPHREISNYFSTLRINTLIESPPYFQENGERGVIHVLIYPQD</sequence>
<dbReference type="Pfam" id="PF20147">
    <property type="entry name" value="Crinkler"/>
    <property type="match status" value="1"/>
</dbReference>
<gene>
    <name evidence="5" type="ORF">GLOIN_2v1014227</name>
</gene>
<comment type="caution">
    <text evidence="5">The sequence shown here is derived from an EMBL/GenBank/DDBJ whole genome shotgun (WGS) entry which is preliminary data.</text>
</comment>
<dbReference type="GO" id="GO:0005576">
    <property type="term" value="C:extracellular region"/>
    <property type="evidence" value="ECO:0007669"/>
    <property type="project" value="UniProtKB-SubCell"/>
</dbReference>
<evidence type="ECO:0000313" key="5">
    <source>
        <dbReference type="EMBL" id="POG74909.1"/>
    </source>
</evidence>
<proteinExistence type="predicted"/>
<accession>A0A2P4QB96</accession>
<protein>
    <recommendedName>
        <fullName evidence="4">Crinkler effector protein N-terminal domain-containing protein</fullName>
    </recommendedName>
</protein>
<name>A0A2P4QB96_RHIID</name>